<name>A0AC61DGI6_9FIRM</name>
<protein>
    <submittedName>
        <fullName evidence="1">Aminopeptidase</fullName>
    </submittedName>
</protein>
<keyword evidence="1" id="KW-0378">Hydrolase</keyword>
<sequence length="408" mass="45747">MFEEKLKQYARLVVEVGVNIQKDQYLMIRTPLEGVYFARELAKCAYEVGAKRVYTEYSDEQMSKITYTYASEDALSEYPSWLAQGLTELAEKNAAFISISAGDPDLLKGVATSKIATAQKAAGEALATFRKYMSHSHVPWCVVSIPTPTWSQKLFPNVSKEESEKLLWDKIFEATRIDEKDPVRAWKDHVDNLERKCTFLNEKRLKKLHYTGPGTDLWVELPQDHLWEGGGETSTKGIYFVANMPTEEIFTLPSKYGVNGKLSSTKPFSYGGNLIDDFVLLFEKGKVVDCMAKEGEELLKKLLQTDEGASYLGEVALVPHSSPVSETGMIFFNTLFDENASCHFAFGNSYPTTLKGGTTMTDEELEKHGANISMIHEDFMVGGPKLSVEGFTVDNESIFLIKDGEWAF</sequence>
<keyword evidence="1" id="KW-0645">Protease</keyword>
<comment type="caution">
    <text evidence="1">The sequence shown here is derived from an EMBL/GenBank/DDBJ whole genome shotgun (WGS) entry which is preliminary data.</text>
</comment>
<keyword evidence="1" id="KW-0031">Aminopeptidase</keyword>
<organism evidence="1 2">
    <name type="scientific">Sporanaerobium hydrogeniformans</name>
    <dbReference type="NCBI Taxonomy" id="3072179"/>
    <lineage>
        <taxon>Bacteria</taxon>
        <taxon>Bacillati</taxon>
        <taxon>Bacillota</taxon>
        <taxon>Clostridia</taxon>
        <taxon>Lachnospirales</taxon>
        <taxon>Lachnospiraceae</taxon>
        <taxon>Sporanaerobium</taxon>
    </lineage>
</organism>
<reference evidence="1" key="1">
    <citation type="submission" date="2017-10" db="EMBL/GenBank/DDBJ databases">
        <title>Genome sequence of cellulolytic Lachnospiraceae bacterium XHS1971 isolated from hotspring sediment.</title>
        <authorList>
            <person name="Vasudevan G."/>
            <person name="Joshi A.J."/>
            <person name="Hivarkar S."/>
            <person name="Lanjekar V.B."/>
            <person name="Dhakephalkar P.K."/>
            <person name="Dagar S."/>
        </authorList>
    </citation>
    <scope>NUCLEOTIDE SEQUENCE</scope>
    <source>
        <strain evidence="1">XHS1971</strain>
    </source>
</reference>
<proteinExistence type="predicted"/>
<dbReference type="EMBL" id="PEDL01000001">
    <property type="protein sequence ID" value="PHV71990.1"/>
    <property type="molecule type" value="Genomic_DNA"/>
</dbReference>
<evidence type="ECO:0000313" key="2">
    <source>
        <dbReference type="Proteomes" id="UP000224460"/>
    </source>
</evidence>
<evidence type="ECO:0000313" key="1">
    <source>
        <dbReference type="EMBL" id="PHV71990.1"/>
    </source>
</evidence>
<dbReference type="Proteomes" id="UP000224460">
    <property type="component" value="Unassembled WGS sequence"/>
</dbReference>
<gene>
    <name evidence="1" type="ORF">CS063_00505</name>
</gene>
<keyword evidence="2" id="KW-1185">Reference proteome</keyword>
<accession>A0AC61DGI6</accession>